<dbReference type="EMBL" id="VSIX01000061">
    <property type="protein sequence ID" value="TYB30969.1"/>
    <property type="molecule type" value="Genomic_DNA"/>
</dbReference>
<keyword evidence="2" id="KW-1185">Reference proteome</keyword>
<sequence>MFIDNEQEVIVNIKKEIVEEIKKSLKENFPKLKINFSYIRNKNFNRNDKFEDGKISLEIGNKRVIKNYQIKKIITQATINNLLDKRDIFTNLSDTYSTYIVLTDYLSRNVSLELKNENINFIDTSGNIFLTDKDIYIYYYDKSKKKIVPEKDELVNRKNIELLFYFLNDRKILKKTYREISDITGVSLGKISNTFKILKNKNFLVKKNNKHKLIRTEELLDRWIENYNNILKDKIYINTYRTKLNEINQELIINKNLKNTYISSEYGINLISNKIRSKNLYLYTQEKLDNLIKSLKLIPDSNGNIKLFSLFWNDEYIFNPDYDCLVPYLLLYADLLEEDIQRNKEVIKELYEKHIQPGVLQTSFE</sequence>
<dbReference type="Proteomes" id="UP000324143">
    <property type="component" value="Unassembled WGS sequence"/>
</dbReference>
<evidence type="ECO:0000313" key="2">
    <source>
        <dbReference type="Proteomes" id="UP000324143"/>
    </source>
</evidence>
<reference evidence="1" key="1">
    <citation type="submission" date="2019-08" db="EMBL/GenBank/DDBJ databases">
        <title>Genomic characterization of a novel candidate phylum (ARYD3) from a high temperature, high salinity tertiary oil reservoir in north central Oklahoma, USA.</title>
        <authorList>
            <person name="Youssef N.H."/>
            <person name="Yadav A."/>
            <person name="Elshahed M.S."/>
        </authorList>
    </citation>
    <scope>NUCLEOTIDE SEQUENCE [LARGE SCALE GENOMIC DNA]</scope>
    <source>
        <strain evidence="1">ARYD3</strain>
    </source>
</reference>
<evidence type="ECO:0000313" key="1">
    <source>
        <dbReference type="EMBL" id="TYB30969.1"/>
    </source>
</evidence>
<name>A0A5D0MKA1_9BACT</name>
<organism evidence="1 2">
    <name type="scientific">Candidatus Mcinerneyibacterium aminivorans</name>
    <dbReference type="NCBI Taxonomy" id="2703815"/>
    <lineage>
        <taxon>Bacteria</taxon>
        <taxon>Candidatus Macinerneyibacteriota</taxon>
        <taxon>Candidatus Mcinerneyibacteria</taxon>
        <taxon>Candidatus Mcinerneyibacteriales</taxon>
        <taxon>Candidatus Mcinerneyibacteriaceae</taxon>
        <taxon>Candidatus Mcinerneyibacterium</taxon>
    </lineage>
</organism>
<dbReference type="GO" id="GO:0006260">
    <property type="term" value="P:DNA replication"/>
    <property type="evidence" value="ECO:0007669"/>
    <property type="project" value="InterPro"/>
</dbReference>
<dbReference type="InterPro" id="IPR019238">
    <property type="entry name" value="AbiEi_2"/>
</dbReference>
<dbReference type="Pfam" id="PF09952">
    <property type="entry name" value="AbiEi_2"/>
    <property type="match status" value="1"/>
</dbReference>
<gene>
    <name evidence="1" type="ORF">FXF47_06530</name>
</gene>
<dbReference type="GO" id="GO:0006276">
    <property type="term" value="P:plasmid maintenance"/>
    <property type="evidence" value="ECO:0007669"/>
    <property type="project" value="InterPro"/>
</dbReference>
<proteinExistence type="predicted"/>
<accession>A0A5D0MKA1</accession>
<protein>
    <submittedName>
        <fullName evidence="1">Uncharacterized protein</fullName>
    </submittedName>
</protein>
<comment type="caution">
    <text evidence="1">The sequence shown here is derived from an EMBL/GenBank/DDBJ whole genome shotgun (WGS) entry which is preliminary data.</text>
</comment>
<dbReference type="AlphaFoldDB" id="A0A5D0MKA1"/>